<evidence type="ECO:0000313" key="3">
    <source>
        <dbReference type="Proteomes" id="UP000002931"/>
    </source>
</evidence>
<reference evidence="2 3" key="1">
    <citation type="journal article" date="2010" name="J. Bacteriol.">
        <title>Genome sequences of Pelagibaca bermudensis HTCC2601T and Maritimibacter alkaliphilus HTCC2654T, the type strains of two marine Roseobacter genera.</title>
        <authorList>
            <person name="Thrash J.C."/>
            <person name="Cho J.C."/>
            <person name="Ferriera S."/>
            <person name="Johnson J."/>
            <person name="Vergin K.L."/>
            <person name="Giovannoni S.J."/>
        </authorList>
    </citation>
    <scope>NUCLEOTIDE SEQUENCE [LARGE SCALE GENOMIC DNA]</scope>
    <source>
        <strain evidence="2 3">HTCC2654</strain>
    </source>
</reference>
<dbReference type="InterPro" id="IPR028992">
    <property type="entry name" value="Hedgehog/Intein_dom"/>
</dbReference>
<dbReference type="SUPFAM" id="SSF51294">
    <property type="entry name" value="Hedgehog/intein (Hint) domain"/>
    <property type="match status" value="1"/>
</dbReference>
<name>A3VJF5_9RHOB</name>
<protein>
    <recommendedName>
        <fullName evidence="1">Hedgehog/Intein (Hint) domain-containing protein</fullName>
    </recommendedName>
</protein>
<proteinExistence type="predicted"/>
<feature type="domain" description="Hedgehog/Intein (Hint)" evidence="1">
    <location>
        <begin position="166"/>
        <end position="310"/>
    </location>
</feature>
<dbReference type="AlphaFoldDB" id="A3VJF5"/>
<accession>A3VJF5</accession>
<organism evidence="2 3">
    <name type="scientific">Maritimibacter alkaliphilus HTCC2654</name>
    <dbReference type="NCBI Taxonomy" id="314271"/>
    <lineage>
        <taxon>Bacteria</taxon>
        <taxon>Pseudomonadati</taxon>
        <taxon>Pseudomonadota</taxon>
        <taxon>Alphaproteobacteria</taxon>
        <taxon>Rhodobacterales</taxon>
        <taxon>Roseobacteraceae</taxon>
        <taxon>Maritimibacter</taxon>
    </lineage>
</organism>
<dbReference type="Pfam" id="PF13403">
    <property type="entry name" value="Hint_2"/>
    <property type="match status" value="1"/>
</dbReference>
<sequence>MPIIGVYDWSAVSIPAALTPDHRDTDLDANDPGALNYDPSSPSWIGQTYTYTGAGPVHLKVIDDDGMLEDNNAETGAMAVLAEDVTLNGVTYAAGSTVYSEFSLVDGSGAEVWIITIDGTNVGFSPQVPYYYVPKGATFYPKASSDVALNSSSTGDTNTVAYAGVVCFTAGTMIDTPSGPVPAERLGPGDLVRTLDHGAQVLRWTGARRVTLGRFPNRNRPVSFAPGSLGGGWPRRTLVVSPQHRVLLRGGEVRRSFGVDEVLAPAIGLTDLPGARVLHGRSGATYVHLLLAHHEVLIADGAPCESLHLGPMTRRALGNSLPPGLRHERPARPLVTCAEAARHARRLRKRARKAQAVIGLCDVTV</sequence>
<dbReference type="InterPro" id="IPR036844">
    <property type="entry name" value="Hint_dom_sf"/>
</dbReference>
<dbReference type="RefSeq" id="WP_008328865.1">
    <property type="nucleotide sequence ID" value="NZ_CH902578.1"/>
</dbReference>
<dbReference type="HOGENOM" id="CLU_787089_0_0_5"/>
<dbReference type="STRING" id="314271.RB2654_03854"/>
<dbReference type="Gene3D" id="2.170.16.10">
    <property type="entry name" value="Hedgehog/Intein (Hint) domain"/>
    <property type="match status" value="1"/>
</dbReference>
<gene>
    <name evidence="2" type="ORF">RB2654_03854</name>
</gene>
<evidence type="ECO:0000313" key="2">
    <source>
        <dbReference type="EMBL" id="EAQ11532.1"/>
    </source>
</evidence>
<comment type="caution">
    <text evidence="2">The sequence shown here is derived from an EMBL/GenBank/DDBJ whole genome shotgun (WGS) entry which is preliminary data.</text>
</comment>
<dbReference type="eggNOG" id="COG2931">
    <property type="taxonomic scope" value="Bacteria"/>
</dbReference>
<keyword evidence="3" id="KW-1185">Reference proteome</keyword>
<dbReference type="Proteomes" id="UP000002931">
    <property type="component" value="Unassembled WGS sequence"/>
</dbReference>
<evidence type="ECO:0000259" key="1">
    <source>
        <dbReference type="Pfam" id="PF13403"/>
    </source>
</evidence>
<dbReference type="EMBL" id="AAMT01000014">
    <property type="protein sequence ID" value="EAQ11532.1"/>
    <property type="molecule type" value="Genomic_DNA"/>
</dbReference>
<dbReference type="OrthoDB" id="7818989at2"/>